<evidence type="ECO:0000256" key="1">
    <source>
        <dbReference type="SAM" id="MobiDB-lite"/>
    </source>
</evidence>
<evidence type="ECO:0000313" key="2">
    <source>
        <dbReference type="EMBL" id="PKY61372.1"/>
    </source>
</evidence>
<dbReference type="Proteomes" id="UP000234323">
    <property type="component" value="Unassembled WGS sequence"/>
</dbReference>
<dbReference type="AlphaFoldDB" id="A0A2I1HR85"/>
<feature type="region of interest" description="Disordered" evidence="1">
    <location>
        <begin position="107"/>
        <end position="129"/>
    </location>
</feature>
<name>A0A2I1HR85_9GLOM</name>
<sequence>MDLKAQLDIEDIKSLLNLFSDKEFHLLFQRMLEVYCSTSVTGISQILEKINFKTHERLINLESPYSEELEQLGVSDNFNEFLFLFYTFKDLWHQLFYETANNFNTQQTSKKSSTKDKPQQQKTNKSKLTPEKTISTVMTRYSPQNTTNGQIIAFKVKMQKKYVTVTVSIDFNEWALRNWNNGIWTALFRGISVQWFPAFWSLKQHKERERFQAVVMDVPKLVTNNIVYNAENPTQSMLS</sequence>
<organism evidence="2 3">
    <name type="scientific">Rhizophagus irregularis</name>
    <dbReference type="NCBI Taxonomy" id="588596"/>
    <lineage>
        <taxon>Eukaryota</taxon>
        <taxon>Fungi</taxon>
        <taxon>Fungi incertae sedis</taxon>
        <taxon>Mucoromycota</taxon>
        <taxon>Glomeromycotina</taxon>
        <taxon>Glomeromycetes</taxon>
        <taxon>Glomerales</taxon>
        <taxon>Glomeraceae</taxon>
        <taxon>Rhizophagus</taxon>
    </lineage>
</organism>
<reference evidence="2 3" key="1">
    <citation type="submission" date="2015-10" db="EMBL/GenBank/DDBJ databases">
        <title>Genome analyses suggest a sexual origin of heterokaryosis in a supposedly ancient asexual fungus.</title>
        <authorList>
            <person name="Ropars J."/>
            <person name="Sedzielewska K."/>
            <person name="Noel J."/>
            <person name="Charron P."/>
            <person name="Farinelli L."/>
            <person name="Marton T."/>
            <person name="Kruger M."/>
            <person name="Pelin A."/>
            <person name="Brachmann A."/>
            <person name="Corradi N."/>
        </authorList>
    </citation>
    <scope>NUCLEOTIDE SEQUENCE [LARGE SCALE GENOMIC DNA]</scope>
    <source>
        <strain evidence="2 3">A4</strain>
    </source>
</reference>
<protein>
    <submittedName>
        <fullName evidence="2">Uncharacterized protein</fullName>
    </submittedName>
</protein>
<dbReference type="EMBL" id="LLXI01005267">
    <property type="protein sequence ID" value="PKY61372.1"/>
    <property type="molecule type" value="Genomic_DNA"/>
</dbReference>
<accession>A0A2I1HR85</accession>
<comment type="caution">
    <text evidence="2">The sequence shown here is derived from an EMBL/GenBank/DDBJ whole genome shotgun (WGS) entry which is preliminary data.</text>
</comment>
<evidence type="ECO:0000313" key="3">
    <source>
        <dbReference type="Proteomes" id="UP000234323"/>
    </source>
</evidence>
<proteinExistence type="predicted"/>
<gene>
    <name evidence="2" type="ORF">RhiirA4_486255</name>
</gene>
<keyword evidence="3" id="KW-1185">Reference proteome</keyword>
<dbReference type="VEuPathDB" id="FungiDB:FUN_011399"/>